<comment type="subcellular location">
    <subcellularLocation>
        <location evidence="1">Cell envelope</location>
    </subcellularLocation>
</comment>
<keyword evidence="7" id="KW-0812">Transmembrane</keyword>
<accession>A0A212K106</accession>
<keyword evidence="7" id="KW-1133">Transmembrane helix</keyword>
<evidence type="ECO:0000256" key="5">
    <source>
        <dbReference type="ARBA" id="ARBA00023004"/>
    </source>
</evidence>
<keyword evidence="6" id="KW-0411">Iron-sulfur</keyword>
<evidence type="ECO:0000256" key="1">
    <source>
        <dbReference type="ARBA" id="ARBA00004196"/>
    </source>
</evidence>
<dbReference type="GO" id="GO:0030313">
    <property type="term" value="C:cell envelope"/>
    <property type="evidence" value="ECO:0007669"/>
    <property type="project" value="UniProtKB-SubCell"/>
</dbReference>
<dbReference type="InterPro" id="IPR051555">
    <property type="entry name" value="FDH_Electron_Transfer_Unit"/>
</dbReference>
<evidence type="ECO:0000313" key="10">
    <source>
        <dbReference type="EMBL" id="SBW05394.1"/>
    </source>
</evidence>
<keyword evidence="2" id="KW-0004">4Fe-4S</keyword>
<feature type="signal peptide" evidence="8">
    <location>
        <begin position="1"/>
        <end position="32"/>
    </location>
</feature>
<dbReference type="PROSITE" id="PS51318">
    <property type="entry name" value="TAT"/>
    <property type="match status" value="1"/>
</dbReference>
<evidence type="ECO:0000256" key="3">
    <source>
        <dbReference type="ARBA" id="ARBA00022723"/>
    </source>
</evidence>
<dbReference type="PANTHER" id="PTHR43545">
    <property type="entry name" value="FORMATE DEHYDROGENASE, NITRATE-INDUCIBLE, IRON-SULFUR SUBUNIT"/>
    <property type="match status" value="1"/>
</dbReference>
<dbReference type="GO" id="GO:0046872">
    <property type="term" value="F:metal ion binding"/>
    <property type="evidence" value="ECO:0007669"/>
    <property type="project" value="UniProtKB-KW"/>
</dbReference>
<dbReference type="Gene3D" id="3.30.70.20">
    <property type="match status" value="2"/>
</dbReference>
<dbReference type="RefSeq" id="WP_227118067.1">
    <property type="nucleotide sequence ID" value="NZ_LT598928.1"/>
</dbReference>
<keyword evidence="7" id="KW-0472">Membrane</keyword>
<evidence type="ECO:0000256" key="4">
    <source>
        <dbReference type="ARBA" id="ARBA00022737"/>
    </source>
</evidence>
<dbReference type="Pfam" id="PF00037">
    <property type="entry name" value="Fer4"/>
    <property type="match status" value="1"/>
</dbReference>
<dbReference type="SUPFAM" id="SSF54862">
    <property type="entry name" value="4Fe-4S ferredoxins"/>
    <property type="match status" value="1"/>
</dbReference>
<dbReference type="AlphaFoldDB" id="A0A212K106"/>
<sequence length="329" mass="35530">MGNKLFLQRRSVIKAMAGTAGLSLAGAASSLASGVQSQGNGADRATIIDVDLCNGCGACVSACRDRNLSEIPVPTQPIPRPYPSWVRGNDWSTRRDEVSRLTPYNWLFIQSCSITVNGVERRIYLPRRCLHCLNPQCVTLCSTGSLRQSNEGAVYSHRSTCLGDGPCDRACPWGIPQRQAGVGPYLNLAPRYVGNGQMFKCDYCSSLLKAGESPACVTACPQGAMRIGPREEMATLAKEMAEQRGGDIFGLKENGGTNTIYVSSVLFRDIEANMLRQGKVGFGMPSLRPAGASMDKENSLLKAVLLAPVAGAALAGLRLWRERKMRRKP</sequence>
<keyword evidence="8" id="KW-0732">Signal</keyword>
<keyword evidence="5" id="KW-0408">Iron</keyword>
<gene>
    <name evidence="10" type="ORF">KM92DES2_12049</name>
</gene>
<protein>
    <recommendedName>
        <fullName evidence="9">4Fe-4S ferredoxin-type domain-containing protein</fullName>
    </recommendedName>
</protein>
<dbReference type="EMBL" id="FLUP01000001">
    <property type="protein sequence ID" value="SBW05394.1"/>
    <property type="molecule type" value="Genomic_DNA"/>
</dbReference>
<dbReference type="InterPro" id="IPR006311">
    <property type="entry name" value="TAT_signal"/>
</dbReference>
<feature type="chain" id="PRO_5011967723" description="4Fe-4S ferredoxin-type domain-containing protein" evidence="8">
    <location>
        <begin position="33"/>
        <end position="329"/>
    </location>
</feature>
<evidence type="ECO:0000256" key="2">
    <source>
        <dbReference type="ARBA" id="ARBA00022485"/>
    </source>
</evidence>
<dbReference type="GO" id="GO:0051539">
    <property type="term" value="F:4 iron, 4 sulfur cluster binding"/>
    <property type="evidence" value="ECO:0007669"/>
    <property type="project" value="UniProtKB-KW"/>
</dbReference>
<proteinExistence type="predicted"/>
<feature type="transmembrane region" description="Helical" evidence="7">
    <location>
        <begin position="300"/>
        <end position="320"/>
    </location>
</feature>
<dbReference type="Pfam" id="PF13247">
    <property type="entry name" value="Fer4_11"/>
    <property type="match status" value="1"/>
</dbReference>
<evidence type="ECO:0000259" key="9">
    <source>
        <dbReference type="PROSITE" id="PS51379"/>
    </source>
</evidence>
<dbReference type="PROSITE" id="PS51379">
    <property type="entry name" value="4FE4S_FER_2"/>
    <property type="match status" value="1"/>
</dbReference>
<evidence type="ECO:0000256" key="8">
    <source>
        <dbReference type="SAM" id="SignalP"/>
    </source>
</evidence>
<keyword evidence="4" id="KW-0677">Repeat</keyword>
<organism evidence="10">
    <name type="scientific">uncultured Desulfovibrio sp</name>
    <dbReference type="NCBI Taxonomy" id="167968"/>
    <lineage>
        <taxon>Bacteria</taxon>
        <taxon>Pseudomonadati</taxon>
        <taxon>Thermodesulfobacteriota</taxon>
        <taxon>Desulfovibrionia</taxon>
        <taxon>Desulfovibrionales</taxon>
        <taxon>Desulfovibrionaceae</taxon>
        <taxon>Desulfovibrio</taxon>
        <taxon>environmental samples</taxon>
    </lineage>
</organism>
<dbReference type="PANTHER" id="PTHR43545:SF4">
    <property type="entry name" value="IRON-SULFUR PROTEIN"/>
    <property type="match status" value="1"/>
</dbReference>
<feature type="domain" description="4Fe-4S ferredoxin-type" evidence="9">
    <location>
        <begin position="44"/>
        <end position="73"/>
    </location>
</feature>
<name>A0A212K106_9BACT</name>
<keyword evidence="3" id="KW-0479">Metal-binding</keyword>
<evidence type="ECO:0000256" key="6">
    <source>
        <dbReference type="ARBA" id="ARBA00023014"/>
    </source>
</evidence>
<dbReference type="InterPro" id="IPR017896">
    <property type="entry name" value="4Fe4S_Fe-S-bd"/>
</dbReference>
<evidence type="ECO:0000256" key="7">
    <source>
        <dbReference type="SAM" id="Phobius"/>
    </source>
</evidence>
<reference evidence="10" key="1">
    <citation type="submission" date="2016-04" db="EMBL/GenBank/DDBJ databases">
        <authorList>
            <person name="Evans L.H."/>
            <person name="Alamgir A."/>
            <person name="Owens N."/>
            <person name="Weber N.D."/>
            <person name="Virtaneva K."/>
            <person name="Barbian K."/>
            <person name="Babar A."/>
            <person name="Rosenke K."/>
        </authorList>
    </citation>
    <scope>NUCLEOTIDE SEQUENCE</scope>
    <source>
        <strain evidence="10">92-2</strain>
    </source>
</reference>